<name>A0AAV7YYT1_9EUKA</name>
<reference evidence="3" key="1">
    <citation type="submission" date="2022-08" db="EMBL/GenBank/DDBJ databases">
        <title>Novel sulphate-reducing endosymbionts in the free-living metamonad Anaeramoeba.</title>
        <authorList>
            <person name="Jerlstrom-Hultqvist J."/>
            <person name="Cepicka I."/>
            <person name="Gallot-Lavallee L."/>
            <person name="Salas-Leiva D."/>
            <person name="Curtis B.A."/>
            <person name="Zahonova K."/>
            <person name="Pipaliya S."/>
            <person name="Dacks J."/>
            <person name="Roger A.J."/>
        </authorList>
    </citation>
    <scope>NUCLEOTIDE SEQUENCE</scope>
    <source>
        <strain evidence="3">Busselton2</strain>
    </source>
</reference>
<sequence>MKNTNKIYTSPTNLYELFVNCYYQNNIHQGSREVVFNQAQSKWNEIKNDLDKVKEYTKNSLGNTELIDKLTNKGKKKNLFYSKKTNRILYLKEKHVDSNFDSRSFSKKTKSDRSLKFQKLFQKRFLDGNKLPQILDQDLGFQTILKQSMNNWGELAELFTVYYNGLKRSPQSKSLLAQILDNLIHILTQIKSELKHLIRDTLREIDSNSIDIINDSNELKTKVNHMKESFGELNTISTKAKSRLRKRIYRQRAQMKDRIAKNQKKDQNNFKKSNNIKKKKPNKKATGKPKKEKELKSKQEPKKQIQKQTLKEIKILQKKKKKIVKKRKKITISKNIKRKRPATKKPRIQPKILNNKEMDLESKKESQILSKINTFDDLLFCNFKNQTEQRPVIKFTQKKENVMQDQKKRFGCPKLFKKKQIKDKKTTLEAHFEDEKIFPHISNRKRKKTFLKKDEHFHSQNYENHNFTIHLKKSPNRISLFNKSESLKINDKKNDNQYTYIKNEYCNLDKNNNDEDFYILNLNTNDWHITAKEILKNNYQLKDHYPLNNNDLKIIYHQIRYAKILIIDDIIDYFNINTKCKANLEYQLLEIFPIILIRKKETSIIVDIQQFTDPQVFNSFLLLEDLLNSNTSSMDRNCNSIGIRTGNYGSQNDYSNLDLDSSNFNLKEISQENEKKFQFYSQILKEKISNNRKKKIDNENQIYDWIEFCDEKDCLNEQNLIHDFPDFLQDLFQFIKIESKKLQKKNISILEQFQTVNLEKGQINKKNDNNGNKKTITSSKVKFIKKKKRVQKKENNYSQEQNEKEKEVEEELGNKKQEKEEEEKEEEEEEEIEIKKEIKKELEMGKAKEKQKEEEHKQDEKINIENNSQTKKKHILLHKNVSNNLNETNHKIGFCYSHTQIRLLLEFSQMFSEYSSIISCGKLCYFNCNNNIWEPSLNLISYFQNEFSFDQGCNIKKNSRNHISLSNSSVIYQNLIISSGYLILNLDNKKNYYNDQLKRKHLHISQIGNLNLTFRTLKKNPPNIQSNINDLIEIIKKNKKPIISLLVNYDDLEMETNRKSSIFYFGRLWKDLNLDILNIVSYSERKNYFNPINNMNQILKGILERKQNSLNFIDDNKIEIFLSGCLELIKDLENFDNQNKQSERINQKLISRLKNLTNIFQNTSSNSIHITNCCSKYPNDTPYPYNDYQQICGLLNTNDCNDIRIHDYEFFCRHLKISPYLLSFQKCKQLDCSHCNKNPIKESYIFNIMTQFNNSELIIKPSKSLNCIGHYQTFLEKFLIIQNTLL</sequence>
<keyword evidence="1" id="KW-0175">Coiled coil</keyword>
<feature type="compositionally biased region" description="Acidic residues" evidence="2">
    <location>
        <begin position="820"/>
        <end position="832"/>
    </location>
</feature>
<feature type="compositionally biased region" description="Basic and acidic residues" evidence="2">
    <location>
        <begin position="289"/>
        <end position="306"/>
    </location>
</feature>
<feature type="region of interest" description="Disordered" evidence="2">
    <location>
        <begin position="844"/>
        <end position="865"/>
    </location>
</feature>
<proteinExistence type="predicted"/>
<feature type="compositionally biased region" description="Basic and acidic residues" evidence="2">
    <location>
        <begin position="801"/>
        <end position="819"/>
    </location>
</feature>
<evidence type="ECO:0000313" key="4">
    <source>
        <dbReference type="Proteomes" id="UP001146793"/>
    </source>
</evidence>
<feature type="region of interest" description="Disordered" evidence="2">
    <location>
        <begin position="252"/>
        <end position="306"/>
    </location>
</feature>
<comment type="caution">
    <text evidence="3">The sequence shown here is derived from an EMBL/GenBank/DDBJ whole genome shotgun (WGS) entry which is preliminary data.</text>
</comment>
<evidence type="ECO:0000256" key="2">
    <source>
        <dbReference type="SAM" id="MobiDB-lite"/>
    </source>
</evidence>
<protein>
    <submittedName>
        <fullName evidence="3">Chascon isoform d-related</fullName>
    </submittedName>
</protein>
<feature type="compositionally biased region" description="Basic and acidic residues" evidence="2">
    <location>
        <begin position="844"/>
        <end position="863"/>
    </location>
</feature>
<feature type="compositionally biased region" description="Basic and acidic residues" evidence="2">
    <location>
        <begin position="254"/>
        <end position="269"/>
    </location>
</feature>
<dbReference type="Proteomes" id="UP001146793">
    <property type="component" value="Unassembled WGS sequence"/>
</dbReference>
<gene>
    <name evidence="3" type="ORF">M0812_22506</name>
</gene>
<evidence type="ECO:0000313" key="3">
    <source>
        <dbReference type="EMBL" id="KAJ3433545.1"/>
    </source>
</evidence>
<feature type="region of interest" description="Disordered" evidence="2">
    <location>
        <begin position="786"/>
        <end position="832"/>
    </location>
</feature>
<dbReference type="EMBL" id="JANTQA010000047">
    <property type="protein sequence ID" value="KAJ3433545.1"/>
    <property type="molecule type" value="Genomic_DNA"/>
</dbReference>
<evidence type="ECO:0000256" key="1">
    <source>
        <dbReference type="SAM" id="Coils"/>
    </source>
</evidence>
<organism evidence="3 4">
    <name type="scientific">Anaeramoeba flamelloides</name>
    <dbReference type="NCBI Taxonomy" id="1746091"/>
    <lineage>
        <taxon>Eukaryota</taxon>
        <taxon>Metamonada</taxon>
        <taxon>Anaeramoebidae</taxon>
        <taxon>Anaeramoeba</taxon>
    </lineage>
</organism>
<accession>A0AAV7YYT1</accession>
<feature type="compositionally biased region" description="Basic residues" evidence="2">
    <location>
        <begin position="274"/>
        <end position="288"/>
    </location>
</feature>
<feature type="coiled-coil region" evidence="1">
    <location>
        <begin position="1132"/>
        <end position="1159"/>
    </location>
</feature>